<dbReference type="InterPro" id="IPR000572">
    <property type="entry name" value="OxRdtase_Mopterin-bd_dom"/>
</dbReference>
<dbReference type="Proteomes" id="UP001320159">
    <property type="component" value="Unassembled WGS sequence"/>
</dbReference>
<dbReference type="PROSITE" id="PS51257">
    <property type="entry name" value="PROKAR_LIPOPROTEIN"/>
    <property type="match status" value="1"/>
</dbReference>
<dbReference type="RefSeq" id="WP_230740600.1">
    <property type="nucleotide sequence ID" value="NZ_PGCK01000002.1"/>
</dbReference>
<dbReference type="AlphaFoldDB" id="A0AAP2W4A8"/>
<dbReference type="SUPFAM" id="SSF56524">
    <property type="entry name" value="Oxidoreductase molybdopterin-binding domain"/>
    <property type="match status" value="1"/>
</dbReference>
<proteinExistence type="predicted"/>
<protein>
    <recommendedName>
        <fullName evidence="1">Oxidoreductase molybdopterin-binding domain-containing protein</fullName>
    </recommendedName>
</protein>
<dbReference type="EMBL" id="PGCK01000002">
    <property type="protein sequence ID" value="MCD1294030.1"/>
    <property type="molecule type" value="Genomic_DNA"/>
</dbReference>
<gene>
    <name evidence="2" type="ORF">CUJ83_03350</name>
</gene>
<comment type="caution">
    <text evidence="2">The sequence shown here is derived from an EMBL/GenBank/DDBJ whole genome shotgun (WGS) entry which is preliminary data.</text>
</comment>
<dbReference type="Gene3D" id="3.90.420.10">
    <property type="entry name" value="Oxidoreductase, molybdopterin-binding domain"/>
    <property type="match status" value="1"/>
</dbReference>
<dbReference type="Pfam" id="PF00174">
    <property type="entry name" value="Oxidored_molyb"/>
    <property type="match status" value="1"/>
</dbReference>
<evidence type="ECO:0000259" key="1">
    <source>
        <dbReference type="Pfam" id="PF00174"/>
    </source>
</evidence>
<accession>A0AAP2W4A8</accession>
<keyword evidence="3" id="KW-1185">Reference proteome</keyword>
<evidence type="ECO:0000313" key="2">
    <source>
        <dbReference type="EMBL" id="MCD1294030.1"/>
    </source>
</evidence>
<reference evidence="2 3" key="1">
    <citation type="submission" date="2017-11" db="EMBL/GenBank/DDBJ databases">
        <title>Isolation and Characterization of Family Methanocellaceae Species from Potential Methane Hydrate Area Offshore Southwestern Taiwan.</title>
        <authorList>
            <person name="Zhang W.-L."/>
            <person name="Chen W.-C."/>
            <person name="Lai M.-C."/>
            <person name="Chen S.-C."/>
        </authorList>
    </citation>
    <scope>NUCLEOTIDE SEQUENCE [LARGE SCALE GENOMIC DNA]</scope>
    <source>
        <strain evidence="2 3">CWC-04</strain>
    </source>
</reference>
<organism evidence="2 3">
    <name type="scientific">Methanooceanicella nereidis</name>
    <dbReference type="NCBI Taxonomy" id="2052831"/>
    <lineage>
        <taxon>Archaea</taxon>
        <taxon>Methanobacteriati</taxon>
        <taxon>Methanobacteriota</taxon>
        <taxon>Stenosarchaea group</taxon>
        <taxon>Methanomicrobia</taxon>
        <taxon>Methanocellales</taxon>
        <taxon>Methanocellaceae</taxon>
        <taxon>Methanooceanicella</taxon>
    </lineage>
</organism>
<name>A0AAP2W4A8_9EURY</name>
<dbReference type="InterPro" id="IPR036374">
    <property type="entry name" value="OxRdtase_Mopterin-bd_sf"/>
</dbReference>
<sequence>MNRKSIAIVIALVMLSAIALGCTDSTKNEALNFEVKGEVENPGAYNLEDYNDRLVTINAKLDGDVTHLPAQDYTGVPLRTVLADAKVKTGATMVSFLASDGYNQVFELSNVTANDNLILIDEDNTVRLVAKGYAGGMWVRYIKTIEIK</sequence>
<evidence type="ECO:0000313" key="3">
    <source>
        <dbReference type="Proteomes" id="UP001320159"/>
    </source>
</evidence>
<feature type="domain" description="Oxidoreductase molybdopterin-binding" evidence="1">
    <location>
        <begin position="33"/>
        <end position="147"/>
    </location>
</feature>